<dbReference type="SUPFAM" id="SSF56574">
    <property type="entry name" value="Serpins"/>
    <property type="match status" value="1"/>
</dbReference>
<dbReference type="InterPro" id="IPR000215">
    <property type="entry name" value="Serpin_fam"/>
</dbReference>
<dbReference type="AlphaFoldDB" id="A0AAV1CFE4"/>
<gene>
    <name evidence="4" type="ORF">OLC1_LOCUS5594</name>
</gene>
<dbReference type="PANTHER" id="PTHR11461:SF314">
    <property type="entry name" value="SERPIN-ZX-LIKE"/>
    <property type="match status" value="1"/>
</dbReference>
<organism evidence="4 5">
    <name type="scientific">Oldenlandia corymbosa var. corymbosa</name>
    <dbReference type="NCBI Taxonomy" id="529605"/>
    <lineage>
        <taxon>Eukaryota</taxon>
        <taxon>Viridiplantae</taxon>
        <taxon>Streptophyta</taxon>
        <taxon>Embryophyta</taxon>
        <taxon>Tracheophyta</taxon>
        <taxon>Spermatophyta</taxon>
        <taxon>Magnoliopsida</taxon>
        <taxon>eudicotyledons</taxon>
        <taxon>Gunneridae</taxon>
        <taxon>Pentapetalae</taxon>
        <taxon>asterids</taxon>
        <taxon>lamiids</taxon>
        <taxon>Gentianales</taxon>
        <taxon>Rubiaceae</taxon>
        <taxon>Rubioideae</taxon>
        <taxon>Spermacoceae</taxon>
        <taxon>Hedyotis-Oldenlandia complex</taxon>
        <taxon>Oldenlandia</taxon>
    </lineage>
</organism>
<evidence type="ECO:0000259" key="3">
    <source>
        <dbReference type="Pfam" id="PF00079"/>
    </source>
</evidence>
<feature type="domain" description="Serpin" evidence="3">
    <location>
        <begin position="63"/>
        <end position="197"/>
    </location>
</feature>
<protein>
    <submittedName>
        <fullName evidence="4">OLC1v1030170C1</fullName>
    </submittedName>
</protein>
<feature type="compositionally biased region" description="Basic and acidic residues" evidence="2">
    <location>
        <begin position="205"/>
        <end position="222"/>
    </location>
</feature>
<dbReference type="InterPro" id="IPR023796">
    <property type="entry name" value="Serpin_dom"/>
</dbReference>
<accession>A0AAV1CFE4</accession>
<dbReference type="EMBL" id="OX459119">
    <property type="protein sequence ID" value="CAI9094429.1"/>
    <property type="molecule type" value="Genomic_DNA"/>
</dbReference>
<feature type="region of interest" description="Disordered" evidence="2">
    <location>
        <begin position="205"/>
        <end position="271"/>
    </location>
</feature>
<feature type="compositionally biased region" description="Basic and acidic residues" evidence="2">
    <location>
        <begin position="242"/>
        <end position="264"/>
    </location>
</feature>
<feature type="compositionally biased region" description="Low complexity" evidence="2">
    <location>
        <begin position="1"/>
        <end position="11"/>
    </location>
</feature>
<evidence type="ECO:0000313" key="5">
    <source>
        <dbReference type="Proteomes" id="UP001161247"/>
    </source>
</evidence>
<evidence type="ECO:0000256" key="1">
    <source>
        <dbReference type="ARBA" id="ARBA00009500"/>
    </source>
</evidence>
<dbReference type="PANTHER" id="PTHR11461">
    <property type="entry name" value="SERINE PROTEASE INHIBITOR, SERPIN"/>
    <property type="match status" value="1"/>
</dbReference>
<sequence>MKTSSPPSSFTSKKRKTSKQRKTPHKEEGFPLLQQPKEIRRLVGNQNAAAVAMAKPIILRVIESNANTVFSPLSINLALFVATGSKGPTRDQFLSFLNSDSLEELNTLSSALIGSVLVDGSHSGGPMLSFVNGAWIDQSLSFKPDFKHVADNVYKARTSWFDFENQAAEVATKVNEWAESGTNGLITNLIPPNAFNELRRVDKFDPESEKNSHDDQHHERPVAARRVAKIAQARPSGKKPVAGHEGELHKTPIDPTNLEKREVHPSVARHQ</sequence>
<feature type="region of interest" description="Disordered" evidence="2">
    <location>
        <begin position="1"/>
        <end position="31"/>
    </location>
</feature>
<dbReference type="Gene3D" id="3.30.497.10">
    <property type="entry name" value="Antithrombin, subunit I, domain 2"/>
    <property type="match status" value="1"/>
</dbReference>
<feature type="compositionally biased region" description="Basic residues" evidence="2">
    <location>
        <begin position="12"/>
        <end position="24"/>
    </location>
</feature>
<comment type="similarity">
    <text evidence="1">Belongs to the serpin family.</text>
</comment>
<keyword evidence="5" id="KW-1185">Reference proteome</keyword>
<name>A0AAV1CFE4_OLDCO</name>
<proteinExistence type="inferred from homology"/>
<evidence type="ECO:0000313" key="4">
    <source>
        <dbReference type="EMBL" id="CAI9094429.1"/>
    </source>
</evidence>
<dbReference type="GO" id="GO:0005615">
    <property type="term" value="C:extracellular space"/>
    <property type="evidence" value="ECO:0007669"/>
    <property type="project" value="InterPro"/>
</dbReference>
<evidence type="ECO:0000256" key="2">
    <source>
        <dbReference type="SAM" id="MobiDB-lite"/>
    </source>
</evidence>
<dbReference type="GO" id="GO:0004867">
    <property type="term" value="F:serine-type endopeptidase inhibitor activity"/>
    <property type="evidence" value="ECO:0007669"/>
    <property type="project" value="InterPro"/>
</dbReference>
<reference evidence="4" key="1">
    <citation type="submission" date="2023-03" db="EMBL/GenBank/DDBJ databases">
        <authorList>
            <person name="Julca I."/>
        </authorList>
    </citation>
    <scope>NUCLEOTIDE SEQUENCE</scope>
</reference>
<dbReference type="Pfam" id="PF00079">
    <property type="entry name" value="Serpin"/>
    <property type="match status" value="1"/>
</dbReference>
<dbReference type="Proteomes" id="UP001161247">
    <property type="component" value="Chromosome 2"/>
</dbReference>
<dbReference type="InterPro" id="IPR042178">
    <property type="entry name" value="Serpin_sf_1"/>
</dbReference>
<dbReference type="InterPro" id="IPR036186">
    <property type="entry name" value="Serpin_sf"/>
</dbReference>